<gene>
    <name evidence="1" type="ORF">DFP72DRAFT_744314</name>
</gene>
<dbReference type="EMBL" id="JACGCI010000022">
    <property type="protein sequence ID" value="KAF6757353.1"/>
    <property type="molecule type" value="Genomic_DNA"/>
</dbReference>
<evidence type="ECO:0000313" key="2">
    <source>
        <dbReference type="Proteomes" id="UP000521943"/>
    </source>
</evidence>
<organism evidence="1 2">
    <name type="scientific">Ephemerocybe angulata</name>
    <dbReference type="NCBI Taxonomy" id="980116"/>
    <lineage>
        <taxon>Eukaryota</taxon>
        <taxon>Fungi</taxon>
        <taxon>Dikarya</taxon>
        <taxon>Basidiomycota</taxon>
        <taxon>Agaricomycotina</taxon>
        <taxon>Agaricomycetes</taxon>
        <taxon>Agaricomycetidae</taxon>
        <taxon>Agaricales</taxon>
        <taxon>Agaricineae</taxon>
        <taxon>Psathyrellaceae</taxon>
        <taxon>Ephemerocybe</taxon>
    </lineage>
</organism>
<name>A0A8H6M6A1_9AGAR</name>
<feature type="non-terminal residue" evidence="1">
    <location>
        <position position="97"/>
    </location>
</feature>
<dbReference type="AlphaFoldDB" id="A0A8H6M6A1"/>
<evidence type="ECO:0000313" key="1">
    <source>
        <dbReference type="EMBL" id="KAF6757353.1"/>
    </source>
</evidence>
<feature type="non-terminal residue" evidence="1">
    <location>
        <position position="1"/>
    </location>
</feature>
<dbReference type="Proteomes" id="UP000521943">
    <property type="component" value="Unassembled WGS sequence"/>
</dbReference>
<accession>A0A8H6M6A1</accession>
<sequence>IRLILQRRITKEEIKLAHESLITFVLEFEELYVDRNPERVHFVRYCIHNLIHIPYETIRIGPHCLLAQWTMERAIGYLTQELRQPSNPYHNLSERGL</sequence>
<comment type="caution">
    <text evidence="1">The sequence shown here is derived from an EMBL/GenBank/DDBJ whole genome shotgun (WGS) entry which is preliminary data.</text>
</comment>
<dbReference type="OrthoDB" id="2669721at2759"/>
<protein>
    <submittedName>
        <fullName evidence="1">Uncharacterized protein</fullName>
    </submittedName>
</protein>
<proteinExistence type="predicted"/>
<keyword evidence="2" id="KW-1185">Reference proteome</keyword>
<reference evidence="1 2" key="1">
    <citation type="submission" date="2020-07" db="EMBL/GenBank/DDBJ databases">
        <title>Comparative genomics of pyrophilous fungi reveals a link between fire events and developmental genes.</title>
        <authorList>
            <consortium name="DOE Joint Genome Institute"/>
            <person name="Steindorff A.S."/>
            <person name="Carver A."/>
            <person name="Calhoun S."/>
            <person name="Stillman K."/>
            <person name="Liu H."/>
            <person name="Lipzen A."/>
            <person name="Pangilinan J."/>
            <person name="Labutti K."/>
            <person name="Bruns T.D."/>
            <person name="Grigoriev I.V."/>
        </authorList>
    </citation>
    <scope>NUCLEOTIDE SEQUENCE [LARGE SCALE GENOMIC DNA]</scope>
    <source>
        <strain evidence="1 2">CBS 144469</strain>
    </source>
</reference>